<dbReference type="Gene3D" id="1.25.10.10">
    <property type="entry name" value="Leucine-rich Repeat Variant"/>
    <property type="match status" value="1"/>
</dbReference>
<dbReference type="InterPro" id="IPR011989">
    <property type="entry name" value="ARM-like"/>
</dbReference>
<dbReference type="EMBL" id="ML005550">
    <property type="protein sequence ID" value="RKP18136.1"/>
    <property type="molecule type" value="Genomic_DNA"/>
</dbReference>
<dbReference type="SUPFAM" id="SSF48371">
    <property type="entry name" value="ARM repeat"/>
    <property type="match status" value="1"/>
</dbReference>
<dbReference type="InterPro" id="IPR016024">
    <property type="entry name" value="ARM-type_fold"/>
</dbReference>
<protein>
    <submittedName>
        <fullName evidence="1">Uncharacterized protein</fullName>
    </submittedName>
</protein>
<dbReference type="AlphaFoldDB" id="A0A4P9YFD0"/>
<organism evidence="1 2">
    <name type="scientific">Rozella allomycis (strain CSF55)</name>
    <dbReference type="NCBI Taxonomy" id="988480"/>
    <lineage>
        <taxon>Eukaryota</taxon>
        <taxon>Fungi</taxon>
        <taxon>Fungi incertae sedis</taxon>
        <taxon>Cryptomycota</taxon>
        <taxon>Cryptomycota incertae sedis</taxon>
        <taxon>Rozella</taxon>
    </lineage>
</organism>
<name>A0A4P9YFD0_ROZAC</name>
<dbReference type="Proteomes" id="UP000281549">
    <property type="component" value="Unassembled WGS sequence"/>
</dbReference>
<reference evidence="2" key="1">
    <citation type="journal article" date="2018" name="Nat. Microbiol.">
        <title>Leveraging single-cell genomics to expand the fungal tree of life.</title>
        <authorList>
            <person name="Ahrendt S.R."/>
            <person name="Quandt C.A."/>
            <person name="Ciobanu D."/>
            <person name="Clum A."/>
            <person name="Salamov A."/>
            <person name="Andreopoulos B."/>
            <person name="Cheng J.F."/>
            <person name="Woyke T."/>
            <person name="Pelin A."/>
            <person name="Henrissat B."/>
            <person name="Reynolds N.K."/>
            <person name="Benny G.L."/>
            <person name="Smith M.E."/>
            <person name="James T.Y."/>
            <person name="Grigoriev I.V."/>
        </authorList>
    </citation>
    <scope>NUCLEOTIDE SEQUENCE [LARGE SCALE GENOMIC DNA]</scope>
    <source>
        <strain evidence="2">CSF55</strain>
    </source>
</reference>
<accession>A0A4P9YFD0</accession>
<proteinExistence type="predicted"/>
<evidence type="ECO:0000313" key="1">
    <source>
        <dbReference type="EMBL" id="RKP18136.1"/>
    </source>
</evidence>
<feature type="non-terminal residue" evidence="1">
    <location>
        <position position="1"/>
    </location>
</feature>
<sequence>NLINSIDEAIEKKDNDLNKYSIIITLKDPMNYVEKMIKMAVHCRTESNQIRQHLFQAMEDSFFFFNEFVDIPVLDEEQFEILEAFKSESMNATNDMSILNQAEILRKFTLLEARLTKELGSLFVLSQEKTILALEFFDQSINNDHRDIREAAVDAIISIAKTHNANPSVWKKIQSLLENYTELLYHQKQNLYYKKMDILNLVSNLLIYSTNESLCQRAVQCITDLWKDPDSQIRSFSITQIKNLGIAGVKQVLDSFDDKQPNNLVKISATLLNNHSFTEKDQLNDLLQCDQDIQNNKLGVITNEYLNDIFRENHIATVGAHTIENSENLIIQYGDPVRDDFEASIIDILKNRLTKYTKDIHFCTLIASIDRTITARFDAEYSIKYNKVLWDCFSKHNGDDEKFAEIVALMEQIWGDENFIGRLKSSKRYYNKIMARKNLAGGLTAPMLFDILESKIDCFPDINNGQDYYLLLETLLKQGITKNGYVEDANNPMHYLFSGGACTINNRIIRIPFEHTDLLTYNKPSSMYMKPNVTPLFEILHYIVKTQADSDVGSVFLFTIGLKPDNNDAAWEYFLLDKDEGSNSLEFQNDKMRRFRSITVPLVKLANTEDLYVYDPVFQQQTNVFREKHFMKVDDYIEMIKNSLHESVPQAKLAVFISTFESTITSEYVWHALETAIIKDFENNFKNFVPLGQNLGNNIVYSAPELLKSKAERKWNNVCDLIQYYFANYAIDRSNAYVKAVLKFNAIAEVTFNRVDILQNRPRIVTLLKRLSRRIMQAMSSQIHCIMENLEEAEEETSATFAVALNDNFNDNNIYFGFSNAYRVFSSISSRRQQVLDQCLTQHFVAWPADFTNEMSLIKKLHEQRVGAPPPQKAKYQISNCAEDQCCSLSIFSNRLNNHACFNNVEAVDSWPPERPLAVFSYRYYKTPTRYFLSPYTRCDNCKQYRIFKNDNFPDGIDVSFQGLAITDWIYETMKQEFNRPDLFGIPNGVRRHTSRPLSPTEMSELKEFLRTNYDALRDHEESKVYTTT</sequence>
<gene>
    <name evidence="1" type="ORF">ROZALSC1DRAFT_23523</name>
</gene>
<evidence type="ECO:0000313" key="2">
    <source>
        <dbReference type="Proteomes" id="UP000281549"/>
    </source>
</evidence>